<organism evidence="3 4">
    <name type="scientific">Cephus cinctus</name>
    <name type="common">Wheat stem sawfly</name>
    <dbReference type="NCBI Taxonomy" id="211228"/>
    <lineage>
        <taxon>Eukaryota</taxon>
        <taxon>Metazoa</taxon>
        <taxon>Ecdysozoa</taxon>
        <taxon>Arthropoda</taxon>
        <taxon>Hexapoda</taxon>
        <taxon>Insecta</taxon>
        <taxon>Pterygota</taxon>
        <taxon>Neoptera</taxon>
        <taxon>Endopterygota</taxon>
        <taxon>Hymenoptera</taxon>
        <taxon>Cephoidea</taxon>
        <taxon>Cephidae</taxon>
        <taxon>Cephus</taxon>
    </lineage>
</organism>
<dbReference type="InterPro" id="IPR006693">
    <property type="entry name" value="AB_hydrolase_lipase"/>
</dbReference>
<evidence type="ECO:0000259" key="2">
    <source>
        <dbReference type="Pfam" id="PF04083"/>
    </source>
</evidence>
<evidence type="ECO:0000313" key="3">
    <source>
        <dbReference type="Proteomes" id="UP000694920"/>
    </source>
</evidence>
<sequence>MAFKAKTSFVVVINLLLRIVLSRLDRNPDIELKTPDLVKKYGYPVEIHNVVTADGYILEVHRIPTKPNFKLHSHGIPVVILHGLAGSSADWVIMGPGNSLANGHYFIRMTSILVNTQNRATSPRRVYSSITVNWLRSVVFVDGLQSWQFYYNNFTAGECTGNWDALPDIRGYHNDSLGLWWISNSSSTMLSMQNIYKDSRFPDTGWRHNAF</sequence>
<dbReference type="SUPFAM" id="SSF53474">
    <property type="entry name" value="alpha/beta-Hydrolases"/>
    <property type="match status" value="1"/>
</dbReference>
<dbReference type="Proteomes" id="UP000694920">
    <property type="component" value="Unplaced"/>
</dbReference>
<protein>
    <submittedName>
        <fullName evidence="4">Gastric triacylglycerol lipase-like</fullName>
    </submittedName>
</protein>
<dbReference type="PANTHER" id="PTHR11005">
    <property type="entry name" value="LYSOSOMAL ACID LIPASE-RELATED"/>
    <property type="match status" value="1"/>
</dbReference>
<dbReference type="Pfam" id="PF04083">
    <property type="entry name" value="Abhydro_lipase"/>
    <property type="match status" value="1"/>
</dbReference>
<dbReference type="GeneID" id="107274481"/>
<evidence type="ECO:0000313" key="4">
    <source>
        <dbReference type="RefSeq" id="XP_015609157.1"/>
    </source>
</evidence>
<feature type="signal peptide" evidence="1">
    <location>
        <begin position="1"/>
        <end position="22"/>
    </location>
</feature>
<evidence type="ECO:0000256" key="1">
    <source>
        <dbReference type="SAM" id="SignalP"/>
    </source>
</evidence>
<dbReference type="InterPro" id="IPR029058">
    <property type="entry name" value="AB_hydrolase_fold"/>
</dbReference>
<dbReference type="KEGG" id="ccin:107274481"/>
<dbReference type="RefSeq" id="XP_015609157.1">
    <property type="nucleotide sequence ID" value="XM_015753671.1"/>
</dbReference>
<dbReference type="Gene3D" id="3.40.50.1820">
    <property type="entry name" value="alpha/beta hydrolase"/>
    <property type="match status" value="1"/>
</dbReference>
<dbReference type="AlphaFoldDB" id="A0AAJ7CEW1"/>
<proteinExistence type="predicted"/>
<reference evidence="4" key="1">
    <citation type="submission" date="2025-08" db="UniProtKB">
        <authorList>
            <consortium name="RefSeq"/>
        </authorList>
    </citation>
    <scope>IDENTIFICATION</scope>
</reference>
<accession>A0AAJ7CEW1</accession>
<keyword evidence="1" id="KW-0732">Signal</keyword>
<dbReference type="GO" id="GO:0006629">
    <property type="term" value="P:lipid metabolic process"/>
    <property type="evidence" value="ECO:0007669"/>
    <property type="project" value="InterPro"/>
</dbReference>
<keyword evidence="3" id="KW-1185">Reference proteome</keyword>
<feature type="domain" description="Partial AB-hydrolase lipase" evidence="2">
    <location>
        <begin position="35"/>
        <end position="94"/>
    </location>
</feature>
<feature type="chain" id="PRO_5042530362" evidence="1">
    <location>
        <begin position="23"/>
        <end position="211"/>
    </location>
</feature>
<name>A0AAJ7CEW1_CEPCN</name>
<gene>
    <name evidence="4" type="primary">LOC107274481</name>
</gene>